<evidence type="ECO:0000313" key="2">
    <source>
        <dbReference type="EMBL" id="KAG0144780.1"/>
    </source>
</evidence>
<feature type="region of interest" description="Disordered" evidence="1">
    <location>
        <begin position="383"/>
        <end position="415"/>
    </location>
</feature>
<feature type="compositionally biased region" description="Polar residues" evidence="1">
    <location>
        <begin position="383"/>
        <end position="396"/>
    </location>
</feature>
<dbReference type="EMBL" id="MU167289">
    <property type="protein sequence ID" value="KAG0144780.1"/>
    <property type="molecule type" value="Genomic_DNA"/>
</dbReference>
<protein>
    <submittedName>
        <fullName evidence="2">Uncharacterized protein</fullName>
    </submittedName>
</protein>
<dbReference type="Proteomes" id="UP000886653">
    <property type="component" value="Unassembled WGS sequence"/>
</dbReference>
<sequence>MRLAYVAVGTAGILMGMFDYLSSHIAIYVVADPSSPIATKIDGIDSASSLTYTDEQPTVEHSYSLQTPHNVPSTKENIGAPVTRQANDDHTTSSLSYSAAVVPANILTQDATFNQGIQVGFQMGITQQASTTASNQGARGQSADYTEGQLAGFQAAIRQSVHEQSSLNIDQSLASIYGQNPQFNAGARAGFEAGASQSLSLSRSIQFNQKDSAVSLPGDHLIKASRAGQNAQFQAGQRVGIEAGYKAVQSGGLVQSGLESSLRAGVSSGVTTSARQRSGLGIESGSSLQTGYNLSSGHRIQARSQHQANADNIQVSQVKRGGRAKTNRKTRGASQQANIEENAQFFAGRAMGVKAAIRNPGQSPSAFYNSHQHYDYGVQSGFQATVSQPSSPSTVRETLKTSPKHHSHVKVHSHA</sequence>
<reference evidence="2" key="1">
    <citation type="submission" date="2013-11" db="EMBL/GenBank/DDBJ databases">
        <title>Genome sequence of the fusiform rust pathogen reveals effectors for host alternation and coevolution with pine.</title>
        <authorList>
            <consortium name="DOE Joint Genome Institute"/>
            <person name="Smith K."/>
            <person name="Pendleton A."/>
            <person name="Kubisiak T."/>
            <person name="Anderson C."/>
            <person name="Salamov A."/>
            <person name="Aerts A."/>
            <person name="Riley R."/>
            <person name="Clum A."/>
            <person name="Lindquist E."/>
            <person name="Ence D."/>
            <person name="Campbell M."/>
            <person name="Kronenberg Z."/>
            <person name="Feau N."/>
            <person name="Dhillon B."/>
            <person name="Hamelin R."/>
            <person name="Burleigh J."/>
            <person name="Smith J."/>
            <person name="Yandell M."/>
            <person name="Nelson C."/>
            <person name="Grigoriev I."/>
            <person name="Davis J."/>
        </authorList>
    </citation>
    <scope>NUCLEOTIDE SEQUENCE</scope>
    <source>
        <strain evidence="2">G11</strain>
    </source>
</reference>
<proteinExistence type="predicted"/>
<dbReference type="AlphaFoldDB" id="A0A9P6NDL3"/>
<feature type="region of interest" description="Disordered" evidence="1">
    <location>
        <begin position="318"/>
        <end position="338"/>
    </location>
</feature>
<name>A0A9P6NDL3_9BASI</name>
<comment type="caution">
    <text evidence="2">The sequence shown here is derived from an EMBL/GenBank/DDBJ whole genome shotgun (WGS) entry which is preliminary data.</text>
</comment>
<feature type="compositionally biased region" description="Basic residues" evidence="1">
    <location>
        <begin position="402"/>
        <end position="415"/>
    </location>
</feature>
<gene>
    <name evidence="2" type="ORF">CROQUDRAFT_134181</name>
</gene>
<organism evidence="2 3">
    <name type="scientific">Cronartium quercuum f. sp. fusiforme G11</name>
    <dbReference type="NCBI Taxonomy" id="708437"/>
    <lineage>
        <taxon>Eukaryota</taxon>
        <taxon>Fungi</taxon>
        <taxon>Dikarya</taxon>
        <taxon>Basidiomycota</taxon>
        <taxon>Pucciniomycotina</taxon>
        <taxon>Pucciniomycetes</taxon>
        <taxon>Pucciniales</taxon>
        <taxon>Coleosporiaceae</taxon>
        <taxon>Cronartium</taxon>
    </lineage>
</organism>
<dbReference type="OrthoDB" id="10401120at2759"/>
<feature type="compositionally biased region" description="Basic residues" evidence="1">
    <location>
        <begin position="320"/>
        <end position="331"/>
    </location>
</feature>
<keyword evidence="3" id="KW-1185">Reference proteome</keyword>
<evidence type="ECO:0000256" key="1">
    <source>
        <dbReference type="SAM" id="MobiDB-lite"/>
    </source>
</evidence>
<evidence type="ECO:0000313" key="3">
    <source>
        <dbReference type="Proteomes" id="UP000886653"/>
    </source>
</evidence>
<accession>A0A9P6NDL3</accession>